<gene>
    <name evidence="1" type="ORF">LCGC14_0746790</name>
</gene>
<dbReference type="EMBL" id="LAZR01001783">
    <property type="protein sequence ID" value="KKN39083.1"/>
    <property type="molecule type" value="Genomic_DNA"/>
</dbReference>
<protein>
    <submittedName>
        <fullName evidence="1">Uncharacterized protein</fullName>
    </submittedName>
</protein>
<name>A0A0F9TC65_9ZZZZ</name>
<feature type="non-terminal residue" evidence="1">
    <location>
        <position position="73"/>
    </location>
</feature>
<proteinExistence type="predicted"/>
<comment type="caution">
    <text evidence="1">The sequence shown here is derived from an EMBL/GenBank/DDBJ whole genome shotgun (WGS) entry which is preliminary data.</text>
</comment>
<organism evidence="1">
    <name type="scientific">marine sediment metagenome</name>
    <dbReference type="NCBI Taxonomy" id="412755"/>
    <lineage>
        <taxon>unclassified sequences</taxon>
        <taxon>metagenomes</taxon>
        <taxon>ecological metagenomes</taxon>
    </lineage>
</organism>
<dbReference type="AlphaFoldDB" id="A0A0F9TC65"/>
<evidence type="ECO:0000313" key="1">
    <source>
        <dbReference type="EMBL" id="KKN39083.1"/>
    </source>
</evidence>
<accession>A0A0F9TC65</accession>
<sequence length="73" mass="8697">MYFKGFKYSQHSLREWSTLHPCLQLILDKVLMTNDFRIDQGGRTEREQWDYYKKGTSKLHPPDGKHLIKKLSG</sequence>
<reference evidence="1" key="1">
    <citation type="journal article" date="2015" name="Nature">
        <title>Complex archaea that bridge the gap between prokaryotes and eukaryotes.</title>
        <authorList>
            <person name="Spang A."/>
            <person name="Saw J.H."/>
            <person name="Jorgensen S.L."/>
            <person name="Zaremba-Niedzwiedzka K."/>
            <person name="Martijn J."/>
            <person name="Lind A.E."/>
            <person name="van Eijk R."/>
            <person name="Schleper C."/>
            <person name="Guy L."/>
            <person name="Ettema T.J."/>
        </authorList>
    </citation>
    <scope>NUCLEOTIDE SEQUENCE</scope>
</reference>